<gene>
    <name evidence="7" type="ORF">AVDCRST_MAG08-2332</name>
</gene>
<dbReference type="EC" id="1.14.11.17" evidence="7"/>
<keyword evidence="5" id="KW-0408">Iron</keyword>
<dbReference type="PANTHER" id="PTHR30468:SF1">
    <property type="entry name" value="ALPHA-KETOGLUTARATE-DEPENDENT SULFONATE DIOXYGENASE"/>
    <property type="match status" value="1"/>
</dbReference>
<dbReference type="GO" id="GO:0005737">
    <property type="term" value="C:cytoplasm"/>
    <property type="evidence" value="ECO:0007669"/>
    <property type="project" value="TreeGrafter"/>
</dbReference>
<dbReference type="Pfam" id="PF02668">
    <property type="entry name" value="TauD"/>
    <property type="match status" value="1"/>
</dbReference>
<dbReference type="InterPro" id="IPR051323">
    <property type="entry name" value="AtsK-like"/>
</dbReference>
<evidence type="ECO:0000256" key="1">
    <source>
        <dbReference type="ARBA" id="ARBA00005896"/>
    </source>
</evidence>
<organism evidence="7">
    <name type="scientific">uncultured Acetobacteraceae bacterium</name>
    <dbReference type="NCBI Taxonomy" id="169975"/>
    <lineage>
        <taxon>Bacteria</taxon>
        <taxon>Pseudomonadati</taxon>
        <taxon>Pseudomonadota</taxon>
        <taxon>Alphaproteobacteria</taxon>
        <taxon>Acetobacterales</taxon>
        <taxon>Acetobacteraceae</taxon>
        <taxon>environmental samples</taxon>
    </lineage>
</organism>
<dbReference type="Gene3D" id="3.60.130.10">
    <property type="entry name" value="Clavaminate synthase-like"/>
    <property type="match status" value="1"/>
</dbReference>
<protein>
    <submittedName>
        <fullName evidence="7">Alpha-ketoglutarate-dependent taurine dioxygenase</fullName>
        <ecNumber evidence="7">1.14.11.17</ecNumber>
    </submittedName>
</protein>
<dbReference type="InterPro" id="IPR003819">
    <property type="entry name" value="TauD/TfdA-like"/>
</dbReference>
<evidence type="ECO:0000259" key="6">
    <source>
        <dbReference type="Pfam" id="PF02668"/>
    </source>
</evidence>
<dbReference type="PANTHER" id="PTHR30468">
    <property type="entry name" value="ALPHA-KETOGLUTARATE-DEPENDENT SULFONATE DIOXYGENASE"/>
    <property type="match status" value="1"/>
</dbReference>
<comment type="similarity">
    <text evidence="1">Belongs to the TfdA dioxygenase family.</text>
</comment>
<keyword evidence="4 7" id="KW-0560">Oxidoreductase</keyword>
<evidence type="ECO:0000256" key="5">
    <source>
        <dbReference type="ARBA" id="ARBA00023004"/>
    </source>
</evidence>
<name>A0A6J4IIQ9_9PROT</name>
<evidence type="ECO:0000256" key="2">
    <source>
        <dbReference type="ARBA" id="ARBA00022723"/>
    </source>
</evidence>
<evidence type="ECO:0000313" key="7">
    <source>
        <dbReference type="EMBL" id="CAA9253262.1"/>
    </source>
</evidence>
<sequence length="301" mass="32530">MGVPVAAGIGGSAHGAAELEAVPTGAVLGAEVRGVDLRRMDDALFAAVHAAWLAHSVLLFRGQALSDDDLVAFSQRFGALDWAPVQENGRRFVDGKPEIYIVSNVLGADGQAIGSLGAGEAVWHTDMSYLPQPPKASMLYALEVPPTGGDTHFSSMHAAHDALPEALRSRAQGLMVKHDGTYNSGGFLRAGVTATDDPRTSPGHLHPLVCRHPETGRPMLYLGRRRNAYIDGLPLDESEALLDELWDHATRPGIAWAHRWRPGDLVLWDNRCTMHRRDPFDAASRRVMHRTQVKGEAPPAA</sequence>
<proteinExistence type="inferred from homology"/>
<evidence type="ECO:0000256" key="3">
    <source>
        <dbReference type="ARBA" id="ARBA00022964"/>
    </source>
</evidence>
<evidence type="ECO:0000256" key="4">
    <source>
        <dbReference type="ARBA" id="ARBA00023002"/>
    </source>
</evidence>
<dbReference type="EMBL" id="CADCTG010000176">
    <property type="protein sequence ID" value="CAA9253262.1"/>
    <property type="molecule type" value="Genomic_DNA"/>
</dbReference>
<dbReference type="GO" id="GO:0000908">
    <property type="term" value="F:taurine dioxygenase activity"/>
    <property type="evidence" value="ECO:0007669"/>
    <property type="project" value="UniProtKB-EC"/>
</dbReference>
<accession>A0A6J4IIQ9</accession>
<keyword evidence="3 7" id="KW-0223">Dioxygenase</keyword>
<feature type="domain" description="TauD/TfdA-like" evidence="6">
    <location>
        <begin position="27"/>
        <end position="291"/>
    </location>
</feature>
<reference evidence="7" key="1">
    <citation type="submission" date="2020-02" db="EMBL/GenBank/DDBJ databases">
        <authorList>
            <person name="Meier V. D."/>
        </authorList>
    </citation>
    <scope>NUCLEOTIDE SEQUENCE</scope>
    <source>
        <strain evidence="7">AVDCRST_MAG08</strain>
    </source>
</reference>
<dbReference type="GO" id="GO:0006790">
    <property type="term" value="P:sulfur compound metabolic process"/>
    <property type="evidence" value="ECO:0007669"/>
    <property type="project" value="TreeGrafter"/>
</dbReference>
<dbReference type="GO" id="GO:0046872">
    <property type="term" value="F:metal ion binding"/>
    <property type="evidence" value="ECO:0007669"/>
    <property type="project" value="UniProtKB-KW"/>
</dbReference>
<dbReference type="SUPFAM" id="SSF51197">
    <property type="entry name" value="Clavaminate synthase-like"/>
    <property type="match status" value="1"/>
</dbReference>
<dbReference type="InterPro" id="IPR042098">
    <property type="entry name" value="TauD-like_sf"/>
</dbReference>
<keyword evidence="2" id="KW-0479">Metal-binding</keyword>
<dbReference type="AlphaFoldDB" id="A0A6J4IIQ9"/>